<dbReference type="Gene3D" id="3.40.50.1110">
    <property type="entry name" value="SGNH hydrolase"/>
    <property type="match status" value="1"/>
</dbReference>
<evidence type="ECO:0008006" key="2">
    <source>
        <dbReference type="Google" id="ProtNLM"/>
    </source>
</evidence>
<dbReference type="InterPro" id="IPR036514">
    <property type="entry name" value="SGNH_hydro_sf"/>
</dbReference>
<protein>
    <recommendedName>
        <fullName evidence="2">SGNH hydrolase-type esterase domain-containing protein</fullName>
    </recommendedName>
</protein>
<dbReference type="AlphaFoldDB" id="A0A7S1SFY0"/>
<gene>
    <name evidence="1" type="ORF">ACAT0790_LOCUS69892</name>
</gene>
<proteinExistence type="predicted"/>
<sequence>MAQGTYPHPVPSLHLMPHLRLVSLYSALQLCHIVRARASLADAAALIQQDLFKPGPQATLTAAGSCSRSPLPAPLHYNYGKYKGVYAPTTVEWGEDEFRQAGEIVRSSSTYEQLVPLMQKLQRGETLKMVVFGGSSTAGSNCKQGPRMNPIYAKECAWPRRFQHWLQEAFPQGKVELVNFAQGAATSSSILAGAGLMLQSYDSHRADHDKGADIIFVDALVNDVYQIQNDWGHDGSANRRLVDLSTNSALAYEQLLRTLHTLQPEAVIFPVIAGCDLCRRHREIHRKVIDFYNLPKLDWGDVVAWKPHLWDGPDVHPFYWYHASLADVMAQLWGSVWQDTCSAGYSRLDWHRTYNDPAELKTFQPCLHPLSAYDAAVPSSTKNVEMTGGWALYEDRPGKPGWISETPGSRMAMNVKFGKHPVLVISWMRSYEKMGYANMYLNGKNYQLDGQWTEGLKENVTLAYTRWLQVDRPSIQVGPYEVGVAGFNIGPDSNMTMVFEVPLDHTVKYKKMKILQVFTC</sequence>
<organism evidence="1">
    <name type="scientific">Alexandrium catenella</name>
    <name type="common">Red tide dinoflagellate</name>
    <name type="synonym">Gonyaulax catenella</name>
    <dbReference type="NCBI Taxonomy" id="2925"/>
    <lineage>
        <taxon>Eukaryota</taxon>
        <taxon>Sar</taxon>
        <taxon>Alveolata</taxon>
        <taxon>Dinophyceae</taxon>
        <taxon>Gonyaulacales</taxon>
        <taxon>Pyrocystaceae</taxon>
        <taxon>Alexandrium</taxon>
    </lineage>
</organism>
<dbReference type="EMBL" id="HBGE01117215">
    <property type="protein sequence ID" value="CAD9193115.1"/>
    <property type="molecule type" value="Transcribed_RNA"/>
</dbReference>
<dbReference type="SUPFAM" id="SSF52266">
    <property type="entry name" value="SGNH hydrolase"/>
    <property type="match status" value="1"/>
</dbReference>
<evidence type="ECO:0000313" key="1">
    <source>
        <dbReference type="EMBL" id="CAD9193115.1"/>
    </source>
</evidence>
<accession>A0A7S1SFY0</accession>
<name>A0A7S1SFY0_ALECA</name>
<dbReference type="PANTHER" id="PTHR34407">
    <property type="entry name" value="EXPRESSED PROTEIN"/>
    <property type="match status" value="1"/>
</dbReference>
<dbReference type="CDD" id="cd00229">
    <property type="entry name" value="SGNH_hydrolase"/>
    <property type="match status" value="1"/>
</dbReference>
<reference evidence="1" key="1">
    <citation type="submission" date="2021-01" db="EMBL/GenBank/DDBJ databases">
        <authorList>
            <person name="Corre E."/>
            <person name="Pelletier E."/>
            <person name="Niang G."/>
            <person name="Scheremetjew M."/>
            <person name="Finn R."/>
            <person name="Kale V."/>
            <person name="Holt S."/>
            <person name="Cochrane G."/>
            <person name="Meng A."/>
            <person name="Brown T."/>
            <person name="Cohen L."/>
        </authorList>
    </citation>
    <scope>NUCLEOTIDE SEQUENCE</scope>
    <source>
        <strain evidence="1">OF101</strain>
    </source>
</reference>
<dbReference type="PANTHER" id="PTHR34407:SF1">
    <property type="entry name" value="SGNH HYDROLASE-TYPE ESTERASE DOMAIN-CONTAINING PROTEIN"/>
    <property type="match status" value="1"/>
</dbReference>